<dbReference type="InterPro" id="IPR000630">
    <property type="entry name" value="Ribosomal_uS8"/>
</dbReference>
<dbReference type="SUPFAM" id="SSF56047">
    <property type="entry name" value="Ribosomal protein S8"/>
    <property type="match status" value="1"/>
</dbReference>
<dbReference type="InterPro" id="IPR035987">
    <property type="entry name" value="Ribosomal_uS8_sf"/>
</dbReference>
<sequence>MTASTNIQQPFSTRIVIVSVLNDALKSMYNAEKRRKRQVMIKPSSKVIVKFLLVIQKHGYIGEFEYVDDHRSGKIVVELNGKLNKCDVISPHFDVGVKNIEPWTTRLLPSRKFGYIVLTTFASIMDHEEAPKMLVAKFLVSFTSHSFS</sequence>
<comment type="similarity">
    <text evidence="1">Belongs to the universal ribosomal protein uS8 family.</text>
</comment>
<evidence type="ECO:0000256" key="1">
    <source>
        <dbReference type="ARBA" id="ARBA00006471"/>
    </source>
</evidence>
<name>A0AA39DNY9_VITRO</name>
<dbReference type="GO" id="GO:0005840">
    <property type="term" value="C:ribosome"/>
    <property type="evidence" value="ECO:0007669"/>
    <property type="project" value="UniProtKB-KW"/>
</dbReference>
<keyword evidence="5" id="KW-1185">Reference proteome</keyword>
<evidence type="ECO:0000256" key="2">
    <source>
        <dbReference type="ARBA" id="ARBA00022980"/>
    </source>
</evidence>
<dbReference type="Gene3D" id="3.30.1490.10">
    <property type="match status" value="1"/>
</dbReference>
<dbReference type="GO" id="GO:0003735">
    <property type="term" value="F:structural constituent of ribosome"/>
    <property type="evidence" value="ECO:0007669"/>
    <property type="project" value="InterPro"/>
</dbReference>
<gene>
    <name evidence="4" type="ORF">PVL29_013821</name>
</gene>
<dbReference type="GO" id="GO:0006412">
    <property type="term" value="P:translation"/>
    <property type="evidence" value="ECO:0007669"/>
    <property type="project" value="InterPro"/>
</dbReference>
<dbReference type="AlphaFoldDB" id="A0AA39DNY9"/>
<dbReference type="FunFam" id="3.30.1370.30:FF:000001">
    <property type="entry name" value="40S ribosomal protein S15a"/>
    <property type="match status" value="1"/>
</dbReference>
<proteinExistence type="inferred from homology"/>
<keyword evidence="2" id="KW-0689">Ribosomal protein</keyword>
<dbReference type="NCBIfam" id="NF003115">
    <property type="entry name" value="PRK04034.1"/>
    <property type="match status" value="1"/>
</dbReference>
<evidence type="ECO:0000256" key="3">
    <source>
        <dbReference type="ARBA" id="ARBA00023274"/>
    </source>
</evidence>
<organism evidence="4 5">
    <name type="scientific">Vitis rotundifolia</name>
    <name type="common">Muscadine grape</name>
    <dbReference type="NCBI Taxonomy" id="103349"/>
    <lineage>
        <taxon>Eukaryota</taxon>
        <taxon>Viridiplantae</taxon>
        <taxon>Streptophyta</taxon>
        <taxon>Embryophyta</taxon>
        <taxon>Tracheophyta</taxon>
        <taxon>Spermatophyta</taxon>
        <taxon>Magnoliopsida</taxon>
        <taxon>eudicotyledons</taxon>
        <taxon>Gunneridae</taxon>
        <taxon>Pentapetalae</taxon>
        <taxon>rosids</taxon>
        <taxon>Vitales</taxon>
        <taxon>Vitaceae</taxon>
        <taxon>Viteae</taxon>
        <taxon>Vitis</taxon>
    </lineage>
</organism>
<dbReference type="PANTHER" id="PTHR11758">
    <property type="entry name" value="40S RIBOSOMAL PROTEIN S15A"/>
    <property type="match status" value="1"/>
</dbReference>
<accession>A0AA39DNY9</accession>
<evidence type="ECO:0000313" key="5">
    <source>
        <dbReference type="Proteomes" id="UP001168098"/>
    </source>
</evidence>
<reference evidence="4 5" key="1">
    <citation type="journal article" date="2023" name="BMC Biotechnol.">
        <title>Vitis rotundifolia cv Carlos genome sequencing.</title>
        <authorList>
            <person name="Huff M."/>
            <person name="Hulse-Kemp A."/>
            <person name="Scheffler B."/>
            <person name="Youngblood R."/>
            <person name="Simpson S."/>
            <person name="Babiker E."/>
            <person name="Staton M."/>
        </authorList>
    </citation>
    <scope>NUCLEOTIDE SEQUENCE [LARGE SCALE GENOMIC DNA]</scope>
    <source>
        <tissue evidence="4">Leaf</tissue>
    </source>
</reference>
<dbReference type="Proteomes" id="UP001168098">
    <property type="component" value="Unassembled WGS sequence"/>
</dbReference>
<keyword evidence="3" id="KW-0687">Ribonucleoprotein</keyword>
<comment type="caution">
    <text evidence="4">The sequence shown here is derived from an EMBL/GenBank/DDBJ whole genome shotgun (WGS) entry which is preliminary data.</text>
</comment>
<evidence type="ECO:0000313" key="4">
    <source>
        <dbReference type="EMBL" id="KAJ9691748.1"/>
    </source>
</evidence>
<dbReference type="Gene3D" id="3.30.1370.30">
    <property type="match status" value="1"/>
</dbReference>
<dbReference type="GO" id="GO:1990904">
    <property type="term" value="C:ribonucleoprotein complex"/>
    <property type="evidence" value="ECO:0007669"/>
    <property type="project" value="UniProtKB-KW"/>
</dbReference>
<dbReference type="Pfam" id="PF00410">
    <property type="entry name" value="Ribosomal_S8"/>
    <property type="match status" value="1"/>
</dbReference>
<evidence type="ECO:0008006" key="6">
    <source>
        <dbReference type="Google" id="ProtNLM"/>
    </source>
</evidence>
<dbReference type="EMBL" id="JARBHA010000010">
    <property type="protein sequence ID" value="KAJ9691748.1"/>
    <property type="molecule type" value="Genomic_DNA"/>
</dbReference>
<protein>
    <recommendedName>
        <fullName evidence="6">40S ribosomal protein S15a</fullName>
    </recommendedName>
</protein>